<evidence type="ECO:0000313" key="2">
    <source>
        <dbReference type="Proteomes" id="UP000053462"/>
    </source>
</evidence>
<dbReference type="EMBL" id="LLYW01000035">
    <property type="protein sequence ID" value="KUH32428.1"/>
    <property type="molecule type" value="Genomic_DNA"/>
</dbReference>
<dbReference type="AlphaFoldDB" id="A0A124EB38"/>
<comment type="caution">
    <text evidence="1">The sequence shown here is derived from an EMBL/GenBank/DDBJ whole genome shotgun (WGS) entry which is preliminary data.</text>
</comment>
<dbReference type="OrthoDB" id="91075at2157"/>
<proteinExistence type="predicted"/>
<dbReference type="STRING" id="227598.APY94_10110"/>
<organism evidence="1 2">
    <name type="scientific">Thermococcus celericrescens</name>
    <dbReference type="NCBI Taxonomy" id="227598"/>
    <lineage>
        <taxon>Archaea</taxon>
        <taxon>Methanobacteriati</taxon>
        <taxon>Methanobacteriota</taxon>
        <taxon>Thermococci</taxon>
        <taxon>Thermococcales</taxon>
        <taxon>Thermococcaceae</taxon>
        <taxon>Thermococcus</taxon>
    </lineage>
</organism>
<name>A0A124EB38_9EURY</name>
<protein>
    <submittedName>
        <fullName evidence="1">Uncharacterized protein</fullName>
    </submittedName>
</protein>
<evidence type="ECO:0000313" key="1">
    <source>
        <dbReference type="EMBL" id="KUH32428.1"/>
    </source>
</evidence>
<reference evidence="1 2" key="1">
    <citation type="submission" date="2015-10" db="EMBL/GenBank/DDBJ databases">
        <title>Draft genome sequence of Thermococcus celericrescens strain DSM 17994.</title>
        <authorList>
            <person name="Hong S.-J."/>
            <person name="Park C.-E."/>
            <person name="Shin J.-H."/>
        </authorList>
    </citation>
    <scope>NUCLEOTIDE SEQUENCE [LARGE SCALE GENOMIC DNA]</scope>
    <source>
        <strain evidence="1 2">DSM 17994</strain>
    </source>
</reference>
<gene>
    <name evidence="1" type="ORF">APY94_10110</name>
</gene>
<sequence>MGFQNEVSRVLDHFESSALVEEVICEISPETASLLEKGVLDIEAFPKEDRRIVEKHLEALRKGEITVGWVPDV</sequence>
<keyword evidence="2" id="KW-1185">Reference proteome</keyword>
<accession>A0A124EB38</accession>
<dbReference type="Proteomes" id="UP000053462">
    <property type="component" value="Unassembled WGS sequence"/>
</dbReference>